<organism evidence="1 2">
    <name type="scientific">Peribacillus huizhouensis</name>
    <dbReference type="NCBI Taxonomy" id="1501239"/>
    <lineage>
        <taxon>Bacteria</taxon>
        <taxon>Bacillati</taxon>
        <taxon>Bacillota</taxon>
        <taxon>Bacilli</taxon>
        <taxon>Bacillales</taxon>
        <taxon>Bacillaceae</taxon>
        <taxon>Peribacillus</taxon>
    </lineage>
</organism>
<dbReference type="Proteomes" id="UP000626697">
    <property type="component" value="Unassembled WGS sequence"/>
</dbReference>
<keyword evidence="2" id="KW-1185">Reference proteome</keyword>
<sequence>MNLMKIFIQGALITVGLGAHTMIDNQPVSKPTNAQVQPINELTAIIIALNTSKGGLVTDTQTIFDHGNIKYEVSIIKQETEYDIGIASSGKILKIDQCRKVCNNHDVE</sequence>
<dbReference type="Gene3D" id="3.10.450.40">
    <property type="match status" value="1"/>
</dbReference>
<name>A0ABR6CN54_9BACI</name>
<gene>
    <name evidence="1" type="ORF">HNP81_001398</name>
</gene>
<protein>
    <submittedName>
        <fullName evidence="1">Membrane protein YkoI</fullName>
    </submittedName>
</protein>
<evidence type="ECO:0000313" key="1">
    <source>
        <dbReference type="EMBL" id="MBA9026113.1"/>
    </source>
</evidence>
<reference evidence="1 2" key="1">
    <citation type="submission" date="2020-08" db="EMBL/GenBank/DDBJ databases">
        <title>Genomic Encyclopedia of Type Strains, Phase IV (KMG-IV): sequencing the most valuable type-strain genomes for metagenomic binning, comparative biology and taxonomic classification.</title>
        <authorList>
            <person name="Goeker M."/>
        </authorList>
    </citation>
    <scope>NUCLEOTIDE SEQUENCE [LARGE SCALE GENOMIC DNA]</scope>
    <source>
        <strain evidence="1 2">DSM 105481</strain>
    </source>
</reference>
<evidence type="ECO:0000313" key="2">
    <source>
        <dbReference type="Proteomes" id="UP000626697"/>
    </source>
</evidence>
<dbReference type="RefSeq" id="WP_182502043.1">
    <property type="nucleotide sequence ID" value="NZ_JACJHX010000003.1"/>
</dbReference>
<dbReference type="EMBL" id="JACJHX010000003">
    <property type="protein sequence ID" value="MBA9026113.1"/>
    <property type="molecule type" value="Genomic_DNA"/>
</dbReference>
<accession>A0ABR6CN54</accession>
<proteinExistence type="predicted"/>
<comment type="caution">
    <text evidence="1">The sequence shown here is derived from an EMBL/GenBank/DDBJ whole genome shotgun (WGS) entry which is preliminary data.</text>
</comment>